<dbReference type="GO" id="GO:0006782">
    <property type="term" value="P:protoporphyrinogen IX biosynthetic process"/>
    <property type="evidence" value="ECO:0007669"/>
    <property type="project" value="UniProtKB-UniRule"/>
</dbReference>
<dbReference type="NCBIfam" id="NF000818">
    <property type="entry name" value="PRK00062.1"/>
    <property type="match status" value="1"/>
</dbReference>
<dbReference type="STRING" id="869212.Turpa_4127"/>
<dbReference type="Gene3D" id="3.40.640.10">
    <property type="entry name" value="Type I PLP-dependent aspartate aminotransferase-like (Major domain)"/>
    <property type="match status" value="1"/>
</dbReference>
<reference evidence="8 9" key="1">
    <citation type="submission" date="2012-06" db="EMBL/GenBank/DDBJ databases">
        <title>The complete chromosome of genome of Turneriella parva DSM 21527.</title>
        <authorList>
            <consortium name="US DOE Joint Genome Institute (JGI-PGF)"/>
            <person name="Lucas S."/>
            <person name="Han J."/>
            <person name="Lapidus A."/>
            <person name="Bruce D."/>
            <person name="Goodwin L."/>
            <person name="Pitluck S."/>
            <person name="Peters L."/>
            <person name="Kyrpides N."/>
            <person name="Mavromatis K."/>
            <person name="Ivanova N."/>
            <person name="Mikhailova N."/>
            <person name="Chertkov O."/>
            <person name="Detter J.C."/>
            <person name="Tapia R."/>
            <person name="Han C."/>
            <person name="Land M."/>
            <person name="Hauser L."/>
            <person name="Markowitz V."/>
            <person name="Cheng J.-F."/>
            <person name="Hugenholtz P."/>
            <person name="Woyke T."/>
            <person name="Wu D."/>
            <person name="Gronow S."/>
            <person name="Wellnitz S."/>
            <person name="Brambilla E."/>
            <person name="Klenk H.-P."/>
            <person name="Eisen J.A."/>
        </authorList>
    </citation>
    <scope>NUCLEOTIDE SEQUENCE [LARGE SCALE GENOMIC DNA]</scope>
    <source>
        <strain evidence="9">ATCC BAA-1111 / DSM 21527 / NCTC 11395 / H</strain>
    </source>
</reference>
<dbReference type="AlphaFoldDB" id="I4BBV3"/>
<dbReference type="InterPro" id="IPR015424">
    <property type="entry name" value="PyrdxlP-dep_Trfase"/>
</dbReference>
<dbReference type="HAMAP" id="MF_00375">
    <property type="entry name" value="HemL_aminotrans_3"/>
    <property type="match status" value="1"/>
</dbReference>
<protein>
    <recommendedName>
        <fullName evidence="7">Glutamate-1-semialdehyde 2,1-aminomutase</fullName>
        <shortName evidence="7">GSA</shortName>
        <ecNumber evidence="7">5.4.3.8</ecNumber>
    </recommendedName>
    <alternativeName>
        <fullName evidence="7">Glutamate-1-semialdehyde aminotransferase</fullName>
        <shortName evidence="7">GSA-AT</shortName>
    </alternativeName>
</protein>
<keyword evidence="6 7" id="KW-0627">Porphyrin biosynthesis</keyword>
<dbReference type="Gene3D" id="3.90.1150.10">
    <property type="entry name" value="Aspartate Aminotransferase, domain 1"/>
    <property type="match status" value="1"/>
</dbReference>
<dbReference type="GO" id="GO:0005737">
    <property type="term" value="C:cytoplasm"/>
    <property type="evidence" value="ECO:0007669"/>
    <property type="project" value="UniProtKB-SubCell"/>
</dbReference>
<dbReference type="InterPro" id="IPR005814">
    <property type="entry name" value="Aminotrans_3"/>
</dbReference>
<dbReference type="Pfam" id="PF00202">
    <property type="entry name" value="Aminotran_3"/>
    <property type="match status" value="1"/>
</dbReference>
<comment type="similarity">
    <text evidence="3 7">Belongs to the class-III pyridoxal-phosphate-dependent aminotransferase family. HemL subfamily.</text>
</comment>
<comment type="catalytic activity">
    <reaction evidence="7">
        <text>(S)-4-amino-5-oxopentanoate = 5-aminolevulinate</text>
        <dbReference type="Rhea" id="RHEA:14265"/>
        <dbReference type="ChEBI" id="CHEBI:57501"/>
        <dbReference type="ChEBI" id="CHEBI:356416"/>
        <dbReference type="EC" id="5.4.3.8"/>
    </reaction>
</comment>
<dbReference type="GO" id="GO:0008483">
    <property type="term" value="F:transaminase activity"/>
    <property type="evidence" value="ECO:0007669"/>
    <property type="project" value="InterPro"/>
</dbReference>
<dbReference type="EMBL" id="CP002959">
    <property type="protein sequence ID" value="AFM14760.1"/>
    <property type="molecule type" value="Genomic_DNA"/>
</dbReference>
<keyword evidence="5 7" id="KW-0413">Isomerase</keyword>
<proteinExistence type="inferred from homology"/>
<evidence type="ECO:0000256" key="3">
    <source>
        <dbReference type="ARBA" id="ARBA00008981"/>
    </source>
</evidence>
<dbReference type="InterPro" id="IPR004639">
    <property type="entry name" value="4pyrrol_synth_GluAld_NH2Trfase"/>
</dbReference>
<comment type="subunit">
    <text evidence="7">Homodimer.</text>
</comment>
<evidence type="ECO:0000313" key="9">
    <source>
        <dbReference type="Proteomes" id="UP000006048"/>
    </source>
</evidence>
<gene>
    <name evidence="7" type="primary">hemL</name>
    <name evidence="8" type="ordered locus">Turpa_4127</name>
</gene>
<keyword evidence="4 7" id="KW-0663">Pyridoxal phosphate</keyword>
<dbReference type="HOGENOM" id="CLU_016922_1_5_12"/>
<dbReference type="PATRIC" id="fig|869212.3.peg.4169"/>
<name>I4BBV3_TURPD</name>
<dbReference type="PANTHER" id="PTHR43713:SF3">
    <property type="entry name" value="GLUTAMATE-1-SEMIALDEHYDE 2,1-AMINOMUTASE 1, CHLOROPLASTIC-RELATED"/>
    <property type="match status" value="1"/>
</dbReference>
<dbReference type="InterPro" id="IPR015422">
    <property type="entry name" value="PyrdxlP-dep_Trfase_small"/>
</dbReference>
<dbReference type="CDD" id="cd00610">
    <property type="entry name" value="OAT_like"/>
    <property type="match status" value="1"/>
</dbReference>
<evidence type="ECO:0000313" key="8">
    <source>
        <dbReference type="EMBL" id="AFM14760.1"/>
    </source>
</evidence>
<organism evidence="8 9">
    <name type="scientific">Turneriella parva (strain ATCC BAA-1111 / DSM 21527 / NCTC 11395 / H)</name>
    <name type="common">Leptospira parva</name>
    <dbReference type="NCBI Taxonomy" id="869212"/>
    <lineage>
        <taxon>Bacteria</taxon>
        <taxon>Pseudomonadati</taxon>
        <taxon>Spirochaetota</taxon>
        <taxon>Spirochaetia</taxon>
        <taxon>Leptospirales</taxon>
        <taxon>Leptospiraceae</taxon>
        <taxon>Turneriella</taxon>
    </lineage>
</organism>
<dbReference type="SUPFAM" id="SSF53383">
    <property type="entry name" value="PLP-dependent transferases"/>
    <property type="match status" value="1"/>
</dbReference>
<dbReference type="InterPro" id="IPR049704">
    <property type="entry name" value="Aminotrans_3_PPA_site"/>
</dbReference>
<comment type="cofactor">
    <cofactor evidence="1 7">
        <name>pyridoxal 5'-phosphate</name>
        <dbReference type="ChEBI" id="CHEBI:597326"/>
    </cofactor>
</comment>
<dbReference type="UniPathway" id="UPA00251">
    <property type="reaction ID" value="UER00317"/>
</dbReference>
<sequence>MKRKRSEKLWKRALRVFPGGVNSPVRAFKSVGGDPVFINRGKGTHIVDADGNKYLDFLSSWGPLILGHAPRKVVKATRRAALKGSTFGAVTEAEVKLGEFITESLPFVEKVRFVSSGTEAVMTALRLARGITQRPMVIKFEGCYHGHNDALLARAGSGLLTLSGNIAESSSPGVPDDIVRNTLVLPLDDSAALDAAIKNFGKQIACAIIEPLPANAGLLPQRKAYIEYLVTLCRSHNILVIFDEVISGFRLGFGGYTGREQIFPDIITYGKIIGGGLPVGAIAGSQKVMDHLAPQGPVYQAGTLSGNPLAMTAGLAALEQLAGRRGATYRYLESLGVQLETAFQNGISPLFAGRDWQIRLVRDASLFWLSFHNAGETAPVRQVTQIVPFAATIYARIFHAMLDRGFYLAPSAYEVGFLNAAMKPRHIEAFVAALKKVIAELPDKIAAF</sequence>
<evidence type="ECO:0000256" key="2">
    <source>
        <dbReference type="ARBA" id="ARBA00004819"/>
    </source>
</evidence>
<dbReference type="Proteomes" id="UP000006048">
    <property type="component" value="Chromosome"/>
</dbReference>
<dbReference type="EC" id="5.4.3.8" evidence="7"/>
<dbReference type="OrthoDB" id="9807885at2"/>
<keyword evidence="7" id="KW-0963">Cytoplasm</keyword>
<dbReference type="FunFam" id="3.40.640.10:FF:000021">
    <property type="entry name" value="Glutamate-1-semialdehyde 2,1-aminomutase"/>
    <property type="match status" value="1"/>
</dbReference>
<dbReference type="KEGG" id="tpx:Turpa_4127"/>
<keyword evidence="9" id="KW-1185">Reference proteome</keyword>
<evidence type="ECO:0000256" key="5">
    <source>
        <dbReference type="ARBA" id="ARBA00023235"/>
    </source>
</evidence>
<comment type="pathway">
    <text evidence="2 7">Porphyrin-containing compound metabolism; protoporphyrin-IX biosynthesis; 5-aminolevulinate from L-glutamyl-tRNA(Glu): step 2/2.</text>
</comment>
<dbReference type="InterPro" id="IPR015421">
    <property type="entry name" value="PyrdxlP-dep_Trfase_major"/>
</dbReference>
<dbReference type="RefSeq" id="WP_014805235.1">
    <property type="nucleotide sequence ID" value="NC_018020.1"/>
</dbReference>
<evidence type="ECO:0000256" key="4">
    <source>
        <dbReference type="ARBA" id="ARBA00022898"/>
    </source>
</evidence>
<evidence type="ECO:0000256" key="7">
    <source>
        <dbReference type="HAMAP-Rule" id="MF_00375"/>
    </source>
</evidence>
<evidence type="ECO:0000256" key="1">
    <source>
        <dbReference type="ARBA" id="ARBA00001933"/>
    </source>
</evidence>
<dbReference type="GO" id="GO:0042286">
    <property type="term" value="F:glutamate-1-semialdehyde 2,1-aminomutase activity"/>
    <property type="evidence" value="ECO:0007669"/>
    <property type="project" value="UniProtKB-UniRule"/>
</dbReference>
<comment type="subcellular location">
    <subcellularLocation>
        <location evidence="7">Cytoplasm</location>
    </subcellularLocation>
</comment>
<dbReference type="PANTHER" id="PTHR43713">
    <property type="entry name" value="GLUTAMATE-1-SEMIALDEHYDE 2,1-AMINOMUTASE"/>
    <property type="match status" value="1"/>
</dbReference>
<dbReference type="GO" id="GO:0030170">
    <property type="term" value="F:pyridoxal phosphate binding"/>
    <property type="evidence" value="ECO:0007669"/>
    <property type="project" value="InterPro"/>
</dbReference>
<evidence type="ECO:0000256" key="6">
    <source>
        <dbReference type="ARBA" id="ARBA00023244"/>
    </source>
</evidence>
<dbReference type="PROSITE" id="PS00600">
    <property type="entry name" value="AA_TRANSFER_CLASS_3"/>
    <property type="match status" value="1"/>
</dbReference>
<feature type="modified residue" description="N6-(pyridoxal phosphate)lysine" evidence="7">
    <location>
        <position position="271"/>
    </location>
</feature>
<accession>I4BBV3</accession>